<dbReference type="InterPro" id="IPR018946">
    <property type="entry name" value="PhoD-like_MPP"/>
</dbReference>
<dbReference type="Pfam" id="PF09423">
    <property type="entry name" value="PhoD"/>
    <property type="match status" value="1"/>
</dbReference>
<dbReference type="OrthoDB" id="327733at2"/>
<evidence type="ECO:0000256" key="1">
    <source>
        <dbReference type="ARBA" id="ARBA00022729"/>
    </source>
</evidence>
<reference evidence="6 7" key="1">
    <citation type="submission" date="2012-12" db="EMBL/GenBank/DDBJ databases">
        <title>Genome assembly of Marinobacter sp. AK21.</title>
        <authorList>
            <person name="Khatri I."/>
            <person name="Kumar R."/>
            <person name="Vaidya B."/>
            <person name="Subramanian S."/>
            <person name="Pinnaka A."/>
        </authorList>
    </citation>
    <scope>NUCLEOTIDE SEQUENCE [LARGE SCALE GENOMIC DNA]</scope>
    <source>
        <strain evidence="6 7">AK21</strain>
    </source>
</reference>
<dbReference type="InterPro" id="IPR006311">
    <property type="entry name" value="TAT_signal"/>
</dbReference>
<gene>
    <name evidence="6" type="ORF">D777_02805</name>
</gene>
<evidence type="ECO:0000313" key="6">
    <source>
        <dbReference type="EMBL" id="KEF30863.1"/>
    </source>
</evidence>
<dbReference type="PANTHER" id="PTHR43606">
    <property type="entry name" value="PHOSPHATASE, PUTATIVE (AFU_ORTHOLOGUE AFUA_6G08710)-RELATED"/>
    <property type="match status" value="1"/>
</dbReference>
<dbReference type="AlphaFoldDB" id="A0A072N1N0"/>
<evidence type="ECO:0000256" key="2">
    <source>
        <dbReference type="SAM" id="MobiDB-lite"/>
    </source>
</evidence>
<dbReference type="InterPro" id="IPR019546">
    <property type="entry name" value="TAT_signal_bac_arc"/>
</dbReference>
<dbReference type="InterPro" id="IPR038607">
    <property type="entry name" value="PhoD-like_sf"/>
</dbReference>
<evidence type="ECO:0000256" key="3">
    <source>
        <dbReference type="SAM" id="SignalP"/>
    </source>
</evidence>
<proteinExistence type="predicted"/>
<evidence type="ECO:0000313" key="7">
    <source>
        <dbReference type="Proteomes" id="UP000035057"/>
    </source>
</evidence>
<accession>A0A072N1N0</accession>
<keyword evidence="1 3" id="KW-0732">Signal</keyword>
<feature type="signal peptide" evidence="3">
    <location>
        <begin position="1"/>
        <end position="27"/>
    </location>
</feature>
<dbReference type="SUPFAM" id="SSF56300">
    <property type="entry name" value="Metallo-dependent phosphatases"/>
    <property type="match status" value="1"/>
</dbReference>
<evidence type="ECO:0000259" key="5">
    <source>
        <dbReference type="Pfam" id="PF16655"/>
    </source>
</evidence>
<dbReference type="CDD" id="cd07389">
    <property type="entry name" value="MPP_PhoD"/>
    <property type="match status" value="1"/>
</dbReference>
<name>A0A072N1N0_9GAMM</name>
<dbReference type="PROSITE" id="PS51257">
    <property type="entry name" value="PROKAR_LIPOPROTEIN"/>
    <property type="match status" value="1"/>
</dbReference>
<dbReference type="PROSITE" id="PS51318">
    <property type="entry name" value="TAT"/>
    <property type="match status" value="1"/>
</dbReference>
<dbReference type="STRING" id="1137280.D777_02805"/>
<comment type="caution">
    <text evidence="6">The sequence shown here is derived from an EMBL/GenBank/DDBJ whole genome shotgun (WGS) entry which is preliminary data.</text>
</comment>
<dbReference type="InterPro" id="IPR029052">
    <property type="entry name" value="Metallo-depent_PP-like"/>
</dbReference>
<dbReference type="RefSeq" id="WP_036132869.1">
    <property type="nucleotide sequence ID" value="NZ_ANIE01000007.1"/>
</dbReference>
<dbReference type="Proteomes" id="UP000035057">
    <property type="component" value="Unassembled WGS sequence"/>
</dbReference>
<dbReference type="PANTHER" id="PTHR43606:SF2">
    <property type="entry name" value="ALKALINE PHOSPHATASE FAMILY PROTEIN (AFU_ORTHOLOGUE AFUA_5G03860)"/>
    <property type="match status" value="1"/>
</dbReference>
<feature type="domain" description="PhoD-like phosphatase metallophosphatase" evidence="4">
    <location>
        <begin position="144"/>
        <end position="543"/>
    </location>
</feature>
<sequence>MKRLTRRDFLKASALGMGAVAISTGLAGCVLDSDDDRSIRFTHGVASGDPLADGVILWTRAEPSGNRSKPVNVGWEIATDEGFTNTIHTGTAQASEAHDFTVKVDVRRLAPGQSYFYRFVTPGSASPVGMTRTLPEGSVDSVRLAVVSCANYPAGYFNVYREISLQDDLDAVVHLGDYIYEYSSDSSSYAAADAEALGRTFPDDNNLELIELEDYRRRYGIYRNDEHLQALHRKLPFIVVWDDHEVANDTWKDGAENHNEGEGDFTARKLNALQAWFEWMPVRPVLDGSDEAIFRTFRFGNLVDLHMLDTRVIGRDQQLDYQDYLTATGLDAARFTADVGSENRTLLGAEQLLWLQATMGYSSATWQVLGQQVLMGRMNLPAELLLAIATGQLDGVAANLAELAQLKGRALAGDPTLTPEELARINTVAPYNLDAWDGYQYEREVVLGTAKALNKNLVVLAGDTHNAWGSNLKDIQGDQIGVEFATSSVSSPGLEDYLGLTDETIAGAEQGIGLLVDDLDYLNLNQRGYMVVTFTPEEARADWHFVDTIKSREYAPDNARSASRRVLPGPGNRSILPTT</sequence>
<dbReference type="Pfam" id="PF16655">
    <property type="entry name" value="PhoD_N"/>
    <property type="match status" value="1"/>
</dbReference>
<dbReference type="Gene3D" id="2.60.40.380">
    <property type="entry name" value="Purple acid phosphatase-like, N-terminal"/>
    <property type="match status" value="1"/>
</dbReference>
<dbReference type="InterPro" id="IPR052900">
    <property type="entry name" value="Phospholipid_Metab_Enz"/>
</dbReference>
<dbReference type="PATRIC" id="fig|1137280.3.peg.2623"/>
<dbReference type="EMBL" id="ANIE01000007">
    <property type="protein sequence ID" value="KEF30863.1"/>
    <property type="molecule type" value="Genomic_DNA"/>
</dbReference>
<dbReference type="Gene3D" id="3.60.21.70">
    <property type="entry name" value="PhoD-like phosphatase"/>
    <property type="match status" value="1"/>
</dbReference>
<dbReference type="NCBIfam" id="TIGR01409">
    <property type="entry name" value="TAT_signal_seq"/>
    <property type="match status" value="1"/>
</dbReference>
<dbReference type="InterPro" id="IPR032093">
    <property type="entry name" value="PhoD_N"/>
</dbReference>
<evidence type="ECO:0000259" key="4">
    <source>
        <dbReference type="Pfam" id="PF09423"/>
    </source>
</evidence>
<feature type="domain" description="Phospholipase D N-terminal" evidence="5">
    <location>
        <begin position="43"/>
        <end position="133"/>
    </location>
</feature>
<feature type="chain" id="PRO_5001680382" evidence="3">
    <location>
        <begin position="28"/>
        <end position="579"/>
    </location>
</feature>
<keyword evidence="7" id="KW-1185">Reference proteome</keyword>
<organism evidence="6 7">
    <name type="scientific">Marinobacter nitratireducens</name>
    <dbReference type="NCBI Taxonomy" id="1137280"/>
    <lineage>
        <taxon>Bacteria</taxon>
        <taxon>Pseudomonadati</taxon>
        <taxon>Pseudomonadota</taxon>
        <taxon>Gammaproteobacteria</taxon>
        <taxon>Pseudomonadales</taxon>
        <taxon>Marinobacteraceae</taxon>
        <taxon>Marinobacter</taxon>
    </lineage>
</organism>
<feature type="region of interest" description="Disordered" evidence="2">
    <location>
        <begin position="556"/>
        <end position="579"/>
    </location>
</feature>
<protein>
    <submittedName>
        <fullName evidence="6">Phosphodiesterase/alkaline phosphatase D</fullName>
    </submittedName>
</protein>